<protein>
    <recommendedName>
        <fullName evidence="6">Membrane transport protein MMPL domain-containing protein</fullName>
    </recommendedName>
</protein>
<dbReference type="AlphaFoldDB" id="A0A1Q4HQ17"/>
<organism evidence="7 8">
    <name type="scientific">Mycobacterium paraffinicum</name>
    <dbReference type="NCBI Taxonomy" id="53378"/>
    <lineage>
        <taxon>Bacteria</taxon>
        <taxon>Bacillati</taxon>
        <taxon>Actinomycetota</taxon>
        <taxon>Actinomycetes</taxon>
        <taxon>Mycobacteriales</taxon>
        <taxon>Mycobacteriaceae</taxon>
        <taxon>Mycobacterium</taxon>
    </lineage>
</organism>
<keyword evidence="3 5" id="KW-1133">Transmembrane helix</keyword>
<dbReference type="OrthoDB" id="2365435at2"/>
<comment type="caution">
    <text evidence="7">The sequence shown here is derived from an EMBL/GenBank/DDBJ whole genome shotgun (WGS) entry which is preliminary data.</text>
</comment>
<evidence type="ECO:0000313" key="8">
    <source>
        <dbReference type="Proteomes" id="UP000186438"/>
    </source>
</evidence>
<keyword evidence="4 5" id="KW-0472">Membrane</keyword>
<dbReference type="STRING" id="53378.BRW65_21105"/>
<proteinExistence type="predicted"/>
<evidence type="ECO:0000256" key="3">
    <source>
        <dbReference type="ARBA" id="ARBA00022989"/>
    </source>
</evidence>
<evidence type="ECO:0000259" key="6">
    <source>
        <dbReference type="Pfam" id="PF03176"/>
    </source>
</evidence>
<evidence type="ECO:0000256" key="1">
    <source>
        <dbReference type="ARBA" id="ARBA00004141"/>
    </source>
</evidence>
<dbReference type="GO" id="GO:0016020">
    <property type="term" value="C:membrane"/>
    <property type="evidence" value="ECO:0007669"/>
    <property type="project" value="UniProtKB-SubCell"/>
</dbReference>
<name>A0A1Q4HQ17_9MYCO</name>
<dbReference type="SUPFAM" id="SSF82866">
    <property type="entry name" value="Multidrug efflux transporter AcrB transmembrane domain"/>
    <property type="match status" value="1"/>
</dbReference>
<keyword evidence="8" id="KW-1185">Reference proteome</keyword>
<dbReference type="InterPro" id="IPR004869">
    <property type="entry name" value="MMPL_dom"/>
</dbReference>
<evidence type="ECO:0000313" key="7">
    <source>
        <dbReference type="EMBL" id="OJZ70033.1"/>
    </source>
</evidence>
<gene>
    <name evidence="7" type="ORF">BRW65_21105</name>
</gene>
<feature type="transmembrane region" description="Helical" evidence="5">
    <location>
        <begin position="30"/>
        <end position="52"/>
    </location>
</feature>
<sequence length="96" mass="10452">MVLVLVLVGVELGAIRGVVAILAYHNVFGLSAFATNLLTLFAIAASTDYAIFMLGRYHEARYAGETPAPSARWLRSIGYRRTNRMSPGRGNGPRRA</sequence>
<evidence type="ECO:0000256" key="5">
    <source>
        <dbReference type="SAM" id="Phobius"/>
    </source>
</evidence>
<reference evidence="7 8" key="1">
    <citation type="submission" date="2016-11" db="EMBL/GenBank/DDBJ databases">
        <title>Genome sequences of unsequenced Mycobacteria.</title>
        <authorList>
            <person name="Greninger A.L."/>
            <person name="Fang F."/>
            <person name="Jerome K.R."/>
        </authorList>
    </citation>
    <scope>NUCLEOTIDE SEQUENCE [LARGE SCALE GENOMIC DNA]</scope>
    <source>
        <strain evidence="7 8">M11</strain>
    </source>
</reference>
<feature type="domain" description="Membrane transport protein MMPL" evidence="6">
    <location>
        <begin position="1"/>
        <end position="69"/>
    </location>
</feature>
<accession>A0A1Q4HQ17</accession>
<evidence type="ECO:0000256" key="2">
    <source>
        <dbReference type="ARBA" id="ARBA00022692"/>
    </source>
</evidence>
<dbReference type="Pfam" id="PF03176">
    <property type="entry name" value="MMPL"/>
    <property type="match status" value="1"/>
</dbReference>
<dbReference type="Proteomes" id="UP000186438">
    <property type="component" value="Unassembled WGS sequence"/>
</dbReference>
<comment type="subcellular location">
    <subcellularLocation>
        <location evidence="1">Membrane</location>
        <topology evidence="1">Multi-pass membrane protein</topology>
    </subcellularLocation>
</comment>
<keyword evidence="2 5" id="KW-0812">Transmembrane</keyword>
<dbReference type="EMBL" id="MPNT01000023">
    <property type="protein sequence ID" value="OJZ70033.1"/>
    <property type="molecule type" value="Genomic_DNA"/>
</dbReference>
<evidence type="ECO:0000256" key="4">
    <source>
        <dbReference type="ARBA" id="ARBA00023136"/>
    </source>
</evidence>